<reference evidence="3 4" key="1">
    <citation type="submission" date="2019-08" db="EMBL/GenBank/DDBJ databases">
        <authorList>
            <person name="Khan S.A."/>
            <person name="Jeon C.O."/>
            <person name="Jeong S.E."/>
        </authorList>
    </citation>
    <scope>NUCLEOTIDE SEQUENCE [LARGE SCALE GENOMIC DNA]</scope>
    <source>
        <strain evidence="4">IMCC1728</strain>
    </source>
</reference>
<accession>A0A5C6U455</accession>
<dbReference type="NCBIfam" id="TIGR00797">
    <property type="entry name" value="matE"/>
    <property type="match status" value="1"/>
</dbReference>
<proteinExistence type="predicted"/>
<name>A0A5C6U455_9BURK</name>
<feature type="transmembrane region" description="Helical" evidence="2">
    <location>
        <begin position="64"/>
        <end position="84"/>
    </location>
</feature>
<dbReference type="Pfam" id="PF01554">
    <property type="entry name" value="MatE"/>
    <property type="match status" value="2"/>
</dbReference>
<evidence type="ECO:0000256" key="1">
    <source>
        <dbReference type="ARBA" id="ARBA00022448"/>
    </source>
</evidence>
<feature type="transmembrane region" description="Helical" evidence="2">
    <location>
        <begin position="251"/>
        <end position="269"/>
    </location>
</feature>
<keyword evidence="1" id="KW-0813">Transport</keyword>
<dbReference type="AlphaFoldDB" id="A0A5C6U455"/>
<keyword evidence="2" id="KW-1133">Transmembrane helix</keyword>
<evidence type="ECO:0000256" key="2">
    <source>
        <dbReference type="SAM" id="Phobius"/>
    </source>
</evidence>
<feature type="transmembrane region" description="Helical" evidence="2">
    <location>
        <begin position="289"/>
        <end position="311"/>
    </location>
</feature>
<keyword evidence="2" id="KW-0472">Membrane</keyword>
<sequence length="444" mass="46445">MLAFSTVDTMMAARAGPTDLAALAIGGAAYITVFVGLMGIVLAISPIAGQLFGAKHYGACGAQLHQGHVVGAGAVGARLLVLLFPQPFLELSRASPEVSAKVRGHLMALAFALPPALLFTAFRGFNTAVSRPKIVMLLQLGALVLKVPLTALFVFGAGPLPALGAPGCGIATAVCMLLQLGAVWLILKRDPFYARFHIADHFSPPHRASLLALVRLGVPMGGSIMIEVTGFTFMAFFISRLGATPVAGHQIAVNLVSLMFMMPLAIANASSTLVAQRIGAGDMDDAYRVGWHGLEIGVAISALMGGFVFLFREPILGLYTRDAVIMAAAMPLLAWVAVFHIADAAQAIAGFVLRAYRIAVVPLVIYAIAIWGVGLAGGYAVGFNVTGLTPPALQGAVGMWFAATSGLVVAGTGMCAFLAWMIRRRAAQAGWRPRGQERSDWGPD</sequence>
<dbReference type="GO" id="GO:0042910">
    <property type="term" value="F:xenobiotic transmembrane transporter activity"/>
    <property type="evidence" value="ECO:0007669"/>
    <property type="project" value="InterPro"/>
</dbReference>
<dbReference type="EMBL" id="VOPW01000001">
    <property type="protein sequence ID" value="TXC66535.1"/>
    <property type="molecule type" value="Genomic_DNA"/>
</dbReference>
<dbReference type="PANTHER" id="PTHR43298:SF2">
    <property type="entry name" value="FMN_FAD EXPORTER YEEO-RELATED"/>
    <property type="match status" value="1"/>
</dbReference>
<feature type="transmembrane region" description="Helical" evidence="2">
    <location>
        <begin position="104"/>
        <end position="122"/>
    </location>
</feature>
<feature type="transmembrane region" description="Helical" evidence="2">
    <location>
        <begin position="323"/>
        <end position="343"/>
    </location>
</feature>
<feature type="transmembrane region" description="Helical" evidence="2">
    <location>
        <begin position="400"/>
        <end position="422"/>
    </location>
</feature>
<comment type="caution">
    <text evidence="3">The sequence shown here is derived from an EMBL/GenBank/DDBJ whole genome shotgun (WGS) entry which is preliminary data.</text>
</comment>
<dbReference type="GO" id="GO:0015297">
    <property type="term" value="F:antiporter activity"/>
    <property type="evidence" value="ECO:0007669"/>
    <property type="project" value="InterPro"/>
</dbReference>
<evidence type="ECO:0000313" key="4">
    <source>
        <dbReference type="Proteomes" id="UP000321832"/>
    </source>
</evidence>
<organism evidence="3 4">
    <name type="scientific">Piscinibacter aquaticus</name>
    <dbReference type="NCBI Taxonomy" id="392597"/>
    <lineage>
        <taxon>Bacteria</taxon>
        <taxon>Pseudomonadati</taxon>
        <taxon>Pseudomonadota</taxon>
        <taxon>Betaproteobacteria</taxon>
        <taxon>Burkholderiales</taxon>
        <taxon>Sphaerotilaceae</taxon>
        <taxon>Piscinibacter</taxon>
    </lineage>
</organism>
<feature type="transmembrane region" description="Helical" evidence="2">
    <location>
        <begin position="163"/>
        <end position="187"/>
    </location>
</feature>
<feature type="transmembrane region" description="Helical" evidence="2">
    <location>
        <begin position="134"/>
        <end position="157"/>
    </location>
</feature>
<keyword evidence="2" id="KW-0812">Transmembrane</keyword>
<gene>
    <name evidence="3" type="ORF">FSC37_13860</name>
</gene>
<feature type="transmembrane region" description="Helical" evidence="2">
    <location>
        <begin position="208"/>
        <end position="239"/>
    </location>
</feature>
<dbReference type="Proteomes" id="UP000321832">
    <property type="component" value="Unassembled WGS sequence"/>
</dbReference>
<dbReference type="GO" id="GO:0005886">
    <property type="term" value="C:plasma membrane"/>
    <property type="evidence" value="ECO:0007669"/>
    <property type="project" value="TreeGrafter"/>
</dbReference>
<protein>
    <submittedName>
        <fullName evidence="3">MATE family efflux transporter</fullName>
    </submittedName>
</protein>
<feature type="transmembrane region" description="Helical" evidence="2">
    <location>
        <begin position="20"/>
        <end position="44"/>
    </location>
</feature>
<dbReference type="CDD" id="cd13131">
    <property type="entry name" value="MATE_NorM_like"/>
    <property type="match status" value="1"/>
</dbReference>
<dbReference type="InterPro" id="IPR002528">
    <property type="entry name" value="MATE_fam"/>
</dbReference>
<dbReference type="InterPro" id="IPR050222">
    <property type="entry name" value="MATE_MdtK"/>
</dbReference>
<dbReference type="PANTHER" id="PTHR43298">
    <property type="entry name" value="MULTIDRUG RESISTANCE PROTEIN NORM-RELATED"/>
    <property type="match status" value="1"/>
</dbReference>
<keyword evidence="4" id="KW-1185">Reference proteome</keyword>
<feature type="transmembrane region" description="Helical" evidence="2">
    <location>
        <begin position="355"/>
        <end position="380"/>
    </location>
</feature>
<evidence type="ECO:0000313" key="3">
    <source>
        <dbReference type="EMBL" id="TXC66535.1"/>
    </source>
</evidence>